<dbReference type="Gene3D" id="3.30.230.30">
    <property type="entry name" value="Impact, N-terminal domain"/>
    <property type="match status" value="1"/>
</dbReference>
<dbReference type="Proteomes" id="UP000284842">
    <property type="component" value="Unassembled WGS sequence"/>
</dbReference>
<dbReference type="PANTHER" id="PTHR16301:SF25">
    <property type="entry name" value="PROTEIN IMPACT"/>
    <property type="match status" value="1"/>
</dbReference>
<dbReference type="AlphaFoldDB" id="A0A409VCT7"/>
<dbReference type="GO" id="GO:0140469">
    <property type="term" value="P:GCN2-mediated signaling"/>
    <property type="evidence" value="ECO:0007669"/>
    <property type="project" value="TreeGrafter"/>
</dbReference>
<sequence>MSSGSSQPPLPDGSLDFFILNDKKKPDPIPVAISQEIRDRGSLFEARIYRVTNLREAKERLNHVKHFVHRKNKSTHDMSAWRIMTLKAGKSGLGGSDEFELIQGSKDDGEAWAAGKILKVMQNNAVIDAVVIVSRWQVWGYIARARQVLSYRNFTLESLDSLLADSRQQLAALSEDSKLTEAVPTEPSSAPPSLPEEANQKAKYEGLDLARAKRLIQTRERSLKSVQSLLAKKNVAASRISANE</sequence>
<gene>
    <name evidence="4" type="ORF">CVT24_005981</name>
</gene>
<name>A0A409VCT7_9AGAR</name>
<dbReference type="GO" id="GO:0006446">
    <property type="term" value="P:regulation of translational initiation"/>
    <property type="evidence" value="ECO:0007669"/>
    <property type="project" value="TreeGrafter"/>
</dbReference>
<proteinExistence type="inferred from homology"/>
<dbReference type="STRING" id="181874.A0A409VCT7"/>
<dbReference type="PANTHER" id="PTHR16301">
    <property type="entry name" value="IMPACT-RELATED"/>
    <property type="match status" value="1"/>
</dbReference>
<dbReference type="InterPro" id="IPR020568">
    <property type="entry name" value="Ribosomal_Su5_D2-typ_SF"/>
</dbReference>
<dbReference type="Pfam" id="PF01205">
    <property type="entry name" value="Impact_N"/>
    <property type="match status" value="1"/>
</dbReference>
<evidence type="ECO:0000313" key="5">
    <source>
        <dbReference type="Proteomes" id="UP000284842"/>
    </source>
</evidence>
<dbReference type="SUPFAM" id="SSF54211">
    <property type="entry name" value="Ribosomal protein S5 domain 2-like"/>
    <property type="match status" value="1"/>
</dbReference>
<dbReference type="InterPro" id="IPR001498">
    <property type="entry name" value="Impact_N"/>
</dbReference>
<comment type="caution">
    <text evidence="4">The sequence shown here is derived from an EMBL/GenBank/DDBJ whole genome shotgun (WGS) entry which is preliminary data.</text>
</comment>
<dbReference type="OrthoDB" id="69641at2759"/>
<evidence type="ECO:0000313" key="4">
    <source>
        <dbReference type="EMBL" id="PPQ63035.1"/>
    </source>
</evidence>
<evidence type="ECO:0000256" key="1">
    <source>
        <dbReference type="ARBA" id="ARBA00007665"/>
    </source>
</evidence>
<dbReference type="InterPro" id="IPR036956">
    <property type="entry name" value="Impact_N_sf"/>
</dbReference>
<dbReference type="InterPro" id="IPR023582">
    <property type="entry name" value="Impact"/>
</dbReference>
<feature type="domain" description="Impact N-terminal" evidence="3">
    <location>
        <begin position="40"/>
        <end position="136"/>
    </location>
</feature>
<dbReference type="EMBL" id="NHTK01006133">
    <property type="protein sequence ID" value="PPQ63035.1"/>
    <property type="molecule type" value="Genomic_DNA"/>
</dbReference>
<dbReference type="InParanoid" id="A0A409VCT7"/>
<protein>
    <recommendedName>
        <fullName evidence="3">Impact N-terminal domain-containing protein</fullName>
    </recommendedName>
</protein>
<evidence type="ECO:0000256" key="2">
    <source>
        <dbReference type="SAM" id="MobiDB-lite"/>
    </source>
</evidence>
<comment type="similarity">
    <text evidence="1">Belongs to the IMPACT family.</text>
</comment>
<accession>A0A409VCT7</accession>
<keyword evidence="5" id="KW-1185">Reference proteome</keyword>
<evidence type="ECO:0000259" key="3">
    <source>
        <dbReference type="Pfam" id="PF01205"/>
    </source>
</evidence>
<dbReference type="GO" id="GO:0005737">
    <property type="term" value="C:cytoplasm"/>
    <property type="evidence" value="ECO:0007669"/>
    <property type="project" value="TreeGrafter"/>
</dbReference>
<feature type="region of interest" description="Disordered" evidence="2">
    <location>
        <begin position="175"/>
        <end position="202"/>
    </location>
</feature>
<reference evidence="4 5" key="1">
    <citation type="journal article" date="2018" name="Evol. Lett.">
        <title>Horizontal gene cluster transfer increased hallucinogenic mushroom diversity.</title>
        <authorList>
            <person name="Reynolds H.T."/>
            <person name="Vijayakumar V."/>
            <person name="Gluck-Thaler E."/>
            <person name="Korotkin H.B."/>
            <person name="Matheny P.B."/>
            <person name="Slot J.C."/>
        </authorList>
    </citation>
    <scope>NUCLEOTIDE SEQUENCE [LARGE SCALE GENOMIC DNA]</scope>
    <source>
        <strain evidence="4 5">2629</strain>
    </source>
</reference>
<organism evidence="4 5">
    <name type="scientific">Panaeolus cyanescens</name>
    <dbReference type="NCBI Taxonomy" id="181874"/>
    <lineage>
        <taxon>Eukaryota</taxon>
        <taxon>Fungi</taxon>
        <taxon>Dikarya</taxon>
        <taxon>Basidiomycota</taxon>
        <taxon>Agaricomycotina</taxon>
        <taxon>Agaricomycetes</taxon>
        <taxon>Agaricomycetidae</taxon>
        <taxon>Agaricales</taxon>
        <taxon>Agaricineae</taxon>
        <taxon>Galeropsidaceae</taxon>
        <taxon>Panaeolus</taxon>
    </lineage>
</organism>